<gene>
    <name evidence="2" type="ORF">B5C07_02120</name>
    <name evidence="3" type="ORF">CDL68_04975</name>
</gene>
<evidence type="ECO:0000313" key="3">
    <source>
        <dbReference type="EMBL" id="RIZ54386.1"/>
    </source>
</evidence>
<feature type="transmembrane region" description="Helical" evidence="1">
    <location>
        <begin position="50"/>
        <end position="70"/>
    </location>
</feature>
<feature type="transmembrane region" description="Helical" evidence="1">
    <location>
        <begin position="21"/>
        <end position="38"/>
    </location>
</feature>
<evidence type="ECO:0000313" key="5">
    <source>
        <dbReference type="Proteomes" id="UP000266198"/>
    </source>
</evidence>
<protein>
    <submittedName>
        <fullName evidence="2">Uncharacterized protein</fullName>
    </submittedName>
</protein>
<reference evidence="3 5" key="2">
    <citation type="submission" date="2017-06" db="EMBL/GenBank/DDBJ databases">
        <title>Identification of a new gene, sdsY, involved in staphylococcal internalization in non-professional phagocytic cells (NPPCs).</title>
        <authorList>
            <person name="Maali Y."/>
            <person name="Martins-Simoes P."/>
            <person name="Trouillet-Assant S."/>
            <person name="Laurent F."/>
            <person name="Diot A."/>
            <person name="Verhoeven P."/>
            <person name="Bouvard D."/>
            <person name="Vandenesch F."/>
            <person name="Bes M."/>
        </authorList>
    </citation>
    <scope>NUCLEOTIDE SEQUENCE [LARGE SCALE GENOMIC DNA]</scope>
    <source>
        <strain evidence="3 5">Heidy</strain>
    </source>
</reference>
<proteinExistence type="predicted"/>
<keyword evidence="1" id="KW-0812">Transmembrane</keyword>
<organism evidence="2 4">
    <name type="scientific">Staphylococcus delphini</name>
    <dbReference type="NCBI Taxonomy" id="53344"/>
    <lineage>
        <taxon>Bacteria</taxon>
        <taxon>Bacillati</taxon>
        <taxon>Bacillota</taxon>
        <taxon>Bacilli</taxon>
        <taxon>Bacillales</taxon>
        <taxon>Staphylococcaceae</taxon>
        <taxon>Staphylococcus</taxon>
        <taxon>Staphylococcus intermedius group</taxon>
    </lineage>
</organism>
<dbReference type="EMBL" id="MWUR01000002">
    <property type="protein sequence ID" value="PCF52259.1"/>
    <property type="molecule type" value="Genomic_DNA"/>
</dbReference>
<name>A0AAX0QXN1_9STAP</name>
<keyword evidence="1" id="KW-1133">Transmembrane helix</keyword>
<accession>A0AAX0QXN1</accession>
<reference evidence="2 4" key="1">
    <citation type="journal article" date="2017" name="PLoS ONE">
        <title>Development of a real-time PCR for detection of Staphylococcus pseudintermedius using a novel automated comparison of whole-genome sequences.</title>
        <authorList>
            <person name="Verstappen K.M."/>
            <person name="Huijbregts L."/>
            <person name="Spaninks M."/>
            <person name="Wagenaar J.A."/>
            <person name="Fluit A.C."/>
            <person name="Duim B."/>
        </authorList>
    </citation>
    <scope>NUCLEOTIDE SEQUENCE [LARGE SCALE GENOMIC DNA]</scope>
    <source>
        <strain evidence="2 4">15S02591-1</strain>
    </source>
</reference>
<dbReference type="EMBL" id="NIPK01000007">
    <property type="protein sequence ID" value="RIZ54386.1"/>
    <property type="molecule type" value="Genomic_DNA"/>
</dbReference>
<dbReference type="Proteomes" id="UP000217473">
    <property type="component" value="Unassembled WGS sequence"/>
</dbReference>
<comment type="caution">
    <text evidence="2">The sequence shown here is derived from an EMBL/GenBank/DDBJ whole genome shotgun (WGS) entry which is preliminary data.</text>
</comment>
<evidence type="ECO:0000313" key="4">
    <source>
        <dbReference type="Proteomes" id="UP000217473"/>
    </source>
</evidence>
<evidence type="ECO:0000313" key="2">
    <source>
        <dbReference type="EMBL" id="PCF52259.1"/>
    </source>
</evidence>
<dbReference type="AlphaFoldDB" id="A0AAX0QXN1"/>
<dbReference type="Proteomes" id="UP000266198">
    <property type="component" value="Unassembled WGS sequence"/>
</dbReference>
<keyword evidence="5" id="KW-1185">Reference proteome</keyword>
<sequence>MDIKNGLYTMIFIKKDPLLNGHFKLILQSYLFMLLLHATGKLSLKRSAMISTLFLFLILLFNIIGALFYVQSYDEKSFIYCLPVYHNG</sequence>
<evidence type="ECO:0000256" key="1">
    <source>
        <dbReference type="SAM" id="Phobius"/>
    </source>
</evidence>
<keyword evidence="1" id="KW-0472">Membrane</keyword>